<protein>
    <recommendedName>
        <fullName evidence="4">ROK family protein</fullName>
    </recommendedName>
</protein>
<dbReference type="RefSeq" id="WP_194290833.1">
    <property type="nucleotide sequence ID" value="NZ_WEGI01000005.1"/>
</dbReference>
<reference evidence="2 3" key="1">
    <citation type="submission" date="2019-10" db="EMBL/GenBank/DDBJ databases">
        <title>Nocardia macrotermitis sp. nov. and Nocardia aurantia sp. nov., isolated from the gut of fungus growing-termite Macrotermes natalensis.</title>
        <authorList>
            <person name="Benndorf R."/>
            <person name="Schwitalla J."/>
            <person name="Martin K."/>
            <person name="De Beer W."/>
            <person name="Kaster A.-K."/>
            <person name="Vollmers J."/>
            <person name="Poulsen M."/>
            <person name="Beemelmanns C."/>
        </authorList>
    </citation>
    <scope>NUCLEOTIDE SEQUENCE [LARGE SCALE GENOMIC DNA]</scope>
    <source>
        <strain evidence="2 3">RB56</strain>
    </source>
</reference>
<keyword evidence="3" id="KW-1185">Reference proteome</keyword>
<dbReference type="Pfam" id="PF00480">
    <property type="entry name" value="ROK"/>
    <property type="match status" value="1"/>
</dbReference>
<sequence length="472" mass="50832">MDKSGREPNPLITVAEAGGFTPGLLGTVLARVARSAPKEISRREIAAGWPGTARPVDRRPILQPTVSKAVRQLAKYGLLAEGTRQKQGRNWVRHLRLGGGFVTATAHVMQKRSQPTGVTTLLCDIGGTRILAERTRMFTDSEASWELLARTIHQHVHLLTESDSTKSLFGVGVEVGAPTIGGVVTPITEATGTTGFSADLGGMLRRLFDHDPIPGTPSLAIVVENDVSCLTSLVYRDLGYRSTDLAVVAILDEGVGGGLIMDGLLRRGRSGRAMEVGHLIVDLPPGWRDDEPDTAHQRLVRTRWARLAEPVKCRCGLLGHVDAFSTPSSIRRDLGRHHEDDELPWTSLAAAVAATDAPHSSSVFACAGAAFGRGLAHVCNVADPGELVLFVPEGLVPPVPEPFAEFITCAEHELEESFAVRGRPSTTYQWRPLPPTRDALARLFGRAAAVRVLDTIIEQALQLDDDLDQLAS</sequence>
<dbReference type="InterPro" id="IPR000600">
    <property type="entry name" value="ROK"/>
</dbReference>
<evidence type="ECO:0000313" key="3">
    <source>
        <dbReference type="Proteomes" id="UP000431401"/>
    </source>
</evidence>
<dbReference type="Proteomes" id="UP000431401">
    <property type="component" value="Unassembled WGS sequence"/>
</dbReference>
<dbReference type="PANTHER" id="PTHR18964">
    <property type="entry name" value="ROK (REPRESSOR, ORF, KINASE) FAMILY"/>
    <property type="match status" value="1"/>
</dbReference>
<dbReference type="EMBL" id="WEGI01000005">
    <property type="protein sequence ID" value="MQY27080.1"/>
    <property type="molecule type" value="Genomic_DNA"/>
</dbReference>
<organism evidence="2 3">
    <name type="scientific">Nocardia aurantia</name>
    <dbReference type="NCBI Taxonomy" id="2585199"/>
    <lineage>
        <taxon>Bacteria</taxon>
        <taxon>Bacillati</taxon>
        <taxon>Actinomycetota</taxon>
        <taxon>Actinomycetes</taxon>
        <taxon>Mycobacteriales</taxon>
        <taxon>Nocardiaceae</taxon>
        <taxon>Nocardia</taxon>
    </lineage>
</organism>
<dbReference type="InterPro" id="IPR043129">
    <property type="entry name" value="ATPase_NBD"/>
</dbReference>
<dbReference type="SUPFAM" id="SSF53067">
    <property type="entry name" value="Actin-like ATPase domain"/>
    <property type="match status" value="1"/>
</dbReference>
<evidence type="ECO:0008006" key="4">
    <source>
        <dbReference type="Google" id="ProtNLM"/>
    </source>
</evidence>
<comment type="caution">
    <text evidence="2">The sequence shown here is derived from an EMBL/GenBank/DDBJ whole genome shotgun (WGS) entry which is preliminary data.</text>
</comment>
<name>A0A7K0DMV8_9NOCA</name>
<evidence type="ECO:0000313" key="2">
    <source>
        <dbReference type="EMBL" id="MQY27080.1"/>
    </source>
</evidence>
<dbReference type="AlphaFoldDB" id="A0A7K0DMV8"/>
<comment type="similarity">
    <text evidence="1">Belongs to the ROK (NagC/XylR) family.</text>
</comment>
<accession>A0A7K0DMV8</accession>
<gene>
    <name evidence="2" type="ORF">NRB56_26620</name>
</gene>
<evidence type="ECO:0000256" key="1">
    <source>
        <dbReference type="ARBA" id="ARBA00006479"/>
    </source>
</evidence>
<proteinExistence type="inferred from homology"/>
<dbReference type="PANTHER" id="PTHR18964:SF149">
    <property type="entry name" value="BIFUNCTIONAL UDP-N-ACETYLGLUCOSAMINE 2-EPIMERASE_N-ACETYLMANNOSAMINE KINASE"/>
    <property type="match status" value="1"/>
</dbReference>
<dbReference type="Gene3D" id="3.30.420.40">
    <property type="match status" value="2"/>
</dbReference>